<organism evidence="2 3">
    <name type="scientific">Symbiodinium natans</name>
    <dbReference type="NCBI Taxonomy" id="878477"/>
    <lineage>
        <taxon>Eukaryota</taxon>
        <taxon>Sar</taxon>
        <taxon>Alveolata</taxon>
        <taxon>Dinophyceae</taxon>
        <taxon>Suessiales</taxon>
        <taxon>Symbiodiniaceae</taxon>
        <taxon>Symbiodinium</taxon>
    </lineage>
</organism>
<accession>A0A812NUD6</accession>
<reference evidence="2" key="1">
    <citation type="submission" date="2021-02" db="EMBL/GenBank/DDBJ databases">
        <authorList>
            <person name="Dougan E. K."/>
            <person name="Rhodes N."/>
            <person name="Thang M."/>
            <person name="Chan C."/>
        </authorList>
    </citation>
    <scope>NUCLEOTIDE SEQUENCE</scope>
</reference>
<keyword evidence="3" id="KW-1185">Reference proteome</keyword>
<proteinExistence type="predicted"/>
<evidence type="ECO:0000313" key="2">
    <source>
        <dbReference type="EMBL" id="CAE7324705.1"/>
    </source>
</evidence>
<feature type="compositionally biased region" description="Basic and acidic residues" evidence="1">
    <location>
        <begin position="400"/>
        <end position="409"/>
    </location>
</feature>
<protein>
    <submittedName>
        <fullName evidence="2">Uncharacterized protein</fullName>
    </submittedName>
</protein>
<evidence type="ECO:0000256" key="1">
    <source>
        <dbReference type="SAM" id="MobiDB-lite"/>
    </source>
</evidence>
<sequence length="1013" mass="115171">MVPTAWTQAEPYAQIYEETGLWREAGVLAGEHYVFATDAGAIGKDPRARRVFWAAVACRWDGEQLVQVATLRGSLVGEQTVPRGEAWAIKELLARVTGIVDLTMDAQAVHKKLKRRRPGQDSLWNAIWDSKEAVTLAATWIRSHQSVEAFRARFGQCLWRREVNAMADACCTELRLRCREKVRAHEARLKLLDSDTHRALIGQAAILAELISNLPSGKDPPVAGMADRKKHLKGAEARKRGPVEARDATSKRDYLAKLASGDLKGGDHVWVAMKSGVRCKECGITMSSGRPYKLLARIAALPCQEGEDAATPYGVHPSHKLRRQGAKLKCESFAVHLRHGRLHGVGVGGNKKNRERAGYLALTLAALLEQSGPCPGELRWDLRLAQQTEIRYLEDPNLPDAREERREPDTMEDAQSYGDAGSSSDLKVPRPGTWIWWLGHRPRGTPVVLCEDRTVEVFQTAKNWLLKVAELQSWPQDVAEGRVPQDWKERLAPVFPDIYCLGLWKMDYENEPWQVVTVGRNVEERWRAAAVGLAAQISGWCGRCKEPAINAALTEAGWIPSEELWHFYDLKGEGFWQNLSQWQETTAQPRLPVTDVSTIKKMQKQCLKDIRMTCQPALHRELRARGGYAEIDLTCSCRPWQSILAGHAMRQEIIGQGVQRFAIASDERKLDPHQENAPLVFCRVEQVNGATTTFSDLERTEETFRQFCLPKDEYLAFRMASEWKVEGRWQAYAHGVFKNLIKDFKEQHAIQQWNDGDLLPPTISHEPTEHAWKLSERLAASFRRWLRTRTTCPEVDQLRRRTAPELLLDFDEAIAGVCKENQPKSPQDPGKESFTQLQKSMLVAILEGDDWKRHLKDLDPSRWGVEWQQRWVENKYYQQMHWMSAGEDIRFGHDKISAAFLHGEHGKQPLDATIQELVDGPEWVESVPALVAVRFQGRVYVVFGNRRLHCLKEAYKRRHAELHFKLIIHDLPACKSIEDVGLRNVFKIRAILATSTECGGQHVHVNRSKRARR</sequence>
<dbReference type="AlphaFoldDB" id="A0A812NUD6"/>
<feature type="region of interest" description="Disordered" evidence="1">
    <location>
        <begin position="394"/>
        <end position="426"/>
    </location>
</feature>
<dbReference type="Proteomes" id="UP000604046">
    <property type="component" value="Unassembled WGS sequence"/>
</dbReference>
<evidence type="ECO:0000313" key="3">
    <source>
        <dbReference type="Proteomes" id="UP000604046"/>
    </source>
</evidence>
<dbReference type="OrthoDB" id="414415at2759"/>
<gene>
    <name evidence="2" type="ORF">SNAT2548_LOCUS17001</name>
</gene>
<comment type="caution">
    <text evidence="2">The sequence shown here is derived from an EMBL/GenBank/DDBJ whole genome shotgun (WGS) entry which is preliminary data.</text>
</comment>
<dbReference type="EMBL" id="CAJNDS010002098">
    <property type="protein sequence ID" value="CAE7324705.1"/>
    <property type="molecule type" value="Genomic_DNA"/>
</dbReference>
<name>A0A812NUD6_9DINO</name>